<proteinExistence type="predicted"/>
<sequence length="152" mass="18020">MCRAIHSVILLKITAMDLESDRRLDIRPSIPESHFNNQMGFDEHFQNKTLRPVLKLQNYLLVEAFKNYANKHKGVFYDLSLEKKLQYIERAIQKDIKFRNSLKGMIIGQFTVEEYRDYITNSSALNKRMMHMVVERLKDQIQLLEAETLLQD</sequence>
<evidence type="ECO:0000313" key="2">
    <source>
        <dbReference type="Proteomes" id="UP001330184"/>
    </source>
</evidence>
<evidence type="ECO:0008006" key="3">
    <source>
        <dbReference type="Google" id="ProtNLM"/>
    </source>
</evidence>
<reference evidence="1 2" key="1">
    <citation type="submission" date="2023-01" db="EMBL/GenBank/DDBJ databases">
        <title>Complete genome sequence of Muricauda aquimarina strain IFOP_LL357.</title>
        <authorList>
            <person name="Gajardo G."/>
            <person name="Ueki S."/>
            <person name="Maruyama F."/>
        </authorList>
    </citation>
    <scope>NUCLEOTIDE SEQUENCE [LARGE SCALE GENOMIC DNA]</scope>
    <source>
        <strain evidence="1 2">IFOP_LL357</strain>
    </source>
</reference>
<protein>
    <recommendedName>
        <fullName evidence="3">Glyoxalase</fullName>
    </recommendedName>
</protein>
<dbReference type="EMBL" id="AP027268">
    <property type="protein sequence ID" value="BDW94063.1"/>
    <property type="molecule type" value="Genomic_DNA"/>
</dbReference>
<accession>A0AA48HKQ4</accession>
<name>A0AA48HKQ4_9FLAO</name>
<dbReference type="Proteomes" id="UP001330184">
    <property type="component" value="Chromosome"/>
</dbReference>
<keyword evidence="2" id="KW-1185">Reference proteome</keyword>
<organism evidence="1 2">
    <name type="scientific">Flagellimonas marinaquae</name>
    <dbReference type="NCBI Taxonomy" id="254955"/>
    <lineage>
        <taxon>Bacteria</taxon>
        <taxon>Pseudomonadati</taxon>
        <taxon>Bacteroidota</taxon>
        <taxon>Flavobacteriia</taxon>
        <taxon>Flavobacteriales</taxon>
        <taxon>Flavobacteriaceae</taxon>
        <taxon>Flagellimonas</taxon>
    </lineage>
</organism>
<dbReference type="AlphaFoldDB" id="A0AA48HKQ4"/>
<evidence type="ECO:0000313" key="1">
    <source>
        <dbReference type="EMBL" id="BDW94063.1"/>
    </source>
</evidence>
<gene>
    <name evidence="1" type="ORF">MACH07_28950</name>
</gene>